<dbReference type="RefSeq" id="WP_124395375.1">
    <property type="nucleotide sequence ID" value="NZ_BHYM01000079.1"/>
</dbReference>
<feature type="transmembrane region" description="Helical" evidence="1">
    <location>
        <begin position="58"/>
        <end position="79"/>
    </location>
</feature>
<comment type="caution">
    <text evidence="2">The sequence shown here is derived from an EMBL/GenBank/DDBJ whole genome shotgun (WGS) entry which is preliminary data.</text>
</comment>
<evidence type="ECO:0000313" key="2">
    <source>
        <dbReference type="EMBL" id="GCE43647.1"/>
    </source>
</evidence>
<dbReference type="Proteomes" id="UP000287519">
    <property type="component" value="Unassembled WGS sequence"/>
</dbReference>
<evidence type="ECO:0000256" key="1">
    <source>
        <dbReference type="SAM" id="Phobius"/>
    </source>
</evidence>
<reference evidence="2 3" key="1">
    <citation type="submission" date="2018-11" db="EMBL/GenBank/DDBJ databases">
        <title>Microbial catabolism of amino acid.</title>
        <authorList>
            <person name="Hibi M."/>
            <person name="Ogawa J."/>
        </authorList>
    </citation>
    <scope>NUCLEOTIDE SEQUENCE [LARGE SCALE GENOMIC DNA]</scope>
    <source>
        <strain evidence="2 3">C31-06</strain>
    </source>
</reference>
<dbReference type="AlphaFoldDB" id="A0A402CJ95"/>
<proteinExistence type="predicted"/>
<keyword evidence="1" id="KW-0812">Transmembrane</keyword>
<gene>
    <name evidence="2" type="ORF">Rhow_007877</name>
</gene>
<accession>A0A402CJ95</accession>
<keyword evidence="3" id="KW-1185">Reference proteome</keyword>
<sequence length="85" mass="9129">MYQIHSEVPRLRWPWVVASALVGVVALTQLSPFELLGVSSALVLIGLTAFRTEHGRDIAAWTTSVGVGLMIPAVPMAVLRGVNSF</sequence>
<name>A0A402CJ95_RHOWR</name>
<organism evidence="2 3">
    <name type="scientific">Rhodococcus wratislaviensis</name>
    <name type="common">Tsukamurella wratislaviensis</name>
    <dbReference type="NCBI Taxonomy" id="44752"/>
    <lineage>
        <taxon>Bacteria</taxon>
        <taxon>Bacillati</taxon>
        <taxon>Actinomycetota</taxon>
        <taxon>Actinomycetes</taxon>
        <taxon>Mycobacteriales</taxon>
        <taxon>Nocardiaceae</taxon>
        <taxon>Rhodococcus</taxon>
    </lineage>
</organism>
<keyword evidence="1" id="KW-0472">Membrane</keyword>
<dbReference type="OrthoDB" id="4478220at2"/>
<evidence type="ECO:0000313" key="3">
    <source>
        <dbReference type="Proteomes" id="UP000287519"/>
    </source>
</evidence>
<feature type="transmembrane region" description="Helical" evidence="1">
    <location>
        <begin position="12"/>
        <end position="28"/>
    </location>
</feature>
<protein>
    <submittedName>
        <fullName evidence="2">Uncharacterized protein</fullName>
    </submittedName>
</protein>
<keyword evidence="1" id="KW-1133">Transmembrane helix</keyword>
<dbReference type="EMBL" id="BHYM01000079">
    <property type="protein sequence ID" value="GCE43647.1"/>
    <property type="molecule type" value="Genomic_DNA"/>
</dbReference>